<reference evidence="1 2" key="1">
    <citation type="submission" date="2019-06" db="EMBL/GenBank/DDBJ databases">
        <title>Whole genome shotgun sequence of Streptomyces cacaoi subsp. cacaoi NBRC 12748.</title>
        <authorList>
            <person name="Hosoyama A."/>
            <person name="Uohara A."/>
            <person name="Ohji S."/>
            <person name="Ichikawa N."/>
        </authorList>
    </citation>
    <scope>NUCLEOTIDE SEQUENCE [LARGE SCALE GENOMIC DNA]</scope>
    <source>
        <strain evidence="1 2">NBRC 12748</strain>
    </source>
</reference>
<gene>
    <name evidence="1" type="ORF">SCA03_45390</name>
</gene>
<dbReference type="OrthoDB" id="4547498at2"/>
<accession>A0A4Y3R5H9</accession>
<dbReference type="Proteomes" id="UP000319210">
    <property type="component" value="Unassembled WGS sequence"/>
</dbReference>
<name>A0A4Y3R5H9_STRCI</name>
<dbReference type="AlphaFoldDB" id="A0A4Y3R5H9"/>
<keyword evidence="2" id="KW-1185">Reference proteome</keyword>
<evidence type="ECO:0000313" key="2">
    <source>
        <dbReference type="Proteomes" id="UP000319210"/>
    </source>
</evidence>
<comment type="caution">
    <text evidence="1">The sequence shown here is derived from an EMBL/GenBank/DDBJ whole genome shotgun (WGS) entry which is preliminary data.</text>
</comment>
<sequence length="59" mass="6557">MSNIEGARLFRETWIAGVNKHYPGVPKQSYVTPCFRSACTVSVLRGRSCRGWPSGDAVR</sequence>
<proteinExistence type="predicted"/>
<evidence type="ECO:0000313" key="1">
    <source>
        <dbReference type="EMBL" id="GEB51988.1"/>
    </source>
</evidence>
<organism evidence="1 2">
    <name type="scientific">Streptomyces cacaoi</name>
    <dbReference type="NCBI Taxonomy" id="1898"/>
    <lineage>
        <taxon>Bacteria</taxon>
        <taxon>Bacillati</taxon>
        <taxon>Actinomycetota</taxon>
        <taxon>Actinomycetes</taxon>
        <taxon>Kitasatosporales</taxon>
        <taxon>Streptomycetaceae</taxon>
        <taxon>Streptomyces</taxon>
    </lineage>
</organism>
<protein>
    <submittedName>
        <fullName evidence="1">Uncharacterized protein</fullName>
    </submittedName>
</protein>
<dbReference type="EMBL" id="BJMM01000026">
    <property type="protein sequence ID" value="GEB51988.1"/>
    <property type="molecule type" value="Genomic_DNA"/>
</dbReference>